<proteinExistence type="predicted"/>
<evidence type="ECO:0008006" key="2">
    <source>
        <dbReference type="Google" id="ProtNLM"/>
    </source>
</evidence>
<dbReference type="Pfam" id="PF03692">
    <property type="entry name" value="CxxCxxCC"/>
    <property type="match status" value="1"/>
</dbReference>
<accession>A0A3P3XRG1</accession>
<reference evidence="1" key="1">
    <citation type="submission" date="2017-02" db="EMBL/GenBank/DDBJ databases">
        <authorList>
            <person name="Regsiter A."/>
            <person name="William W."/>
        </authorList>
    </citation>
    <scope>NUCLEOTIDE SEQUENCE</scope>
    <source>
        <strain evidence="1">BdmA 4</strain>
    </source>
</reference>
<dbReference type="AlphaFoldDB" id="A0A3P3XRG1"/>
<sequence>MWQLHNRRAFWDTSAGQQILTLDLIFRKISDAQRIFVGRAAQRGVELSCPPDCGACCHGFMPDVLPVEADYIAFFLLINQNNPGDGPEGHFSLLSPSTPASPSPCPFYAADRPGANCRIYEARPLICRLFGFSGTKTKNGGTAYRLCRHMPTPRGFPGRSPTQEALQRAIGTLPPLMSDFSIGILAIDPSRASERKPLVEALPPALARISATLHYCPEEPNAA</sequence>
<dbReference type="EMBL" id="FWDO01000005">
    <property type="protein sequence ID" value="SLM18649.1"/>
    <property type="molecule type" value="Genomic_DNA"/>
</dbReference>
<evidence type="ECO:0000313" key="1">
    <source>
        <dbReference type="EMBL" id="SLM18649.1"/>
    </source>
</evidence>
<name>A0A3P3XRG1_9SPIR</name>
<organism evidence="1">
    <name type="scientific">uncultured spirochete</name>
    <dbReference type="NCBI Taxonomy" id="156406"/>
    <lineage>
        <taxon>Bacteria</taxon>
        <taxon>Pseudomonadati</taxon>
        <taxon>Spirochaetota</taxon>
        <taxon>Spirochaetia</taxon>
        <taxon>Spirochaetales</taxon>
        <taxon>environmental samples</taxon>
    </lineage>
</organism>
<gene>
    <name evidence="1" type="ORF">SPIRO4BDMA_50164</name>
</gene>
<protein>
    <recommendedName>
        <fullName evidence="2">Fe-S oxidoreductase</fullName>
    </recommendedName>
</protein>
<dbReference type="InterPro" id="IPR005358">
    <property type="entry name" value="Puta_zinc/iron-chelating_dom"/>
</dbReference>